<protein>
    <submittedName>
        <fullName evidence="3">Ribonuclease H-like domain-containing protein</fullName>
    </submittedName>
</protein>
<reference evidence="3" key="1">
    <citation type="journal article" date="2019" name="Sci. Rep.">
        <title>Draft genome of Tanacetum cinerariifolium, the natural source of mosquito coil.</title>
        <authorList>
            <person name="Yamashiro T."/>
            <person name="Shiraishi A."/>
            <person name="Satake H."/>
            <person name="Nakayama K."/>
        </authorList>
    </citation>
    <scope>NUCLEOTIDE SEQUENCE</scope>
</reference>
<dbReference type="SUPFAM" id="SSF57756">
    <property type="entry name" value="Retrovirus zinc finger-like domains"/>
    <property type="match status" value="1"/>
</dbReference>
<dbReference type="SMART" id="SM00343">
    <property type="entry name" value="ZnF_C2HC"/>
    <property type="match status" value="1"/>
</dbReference>
<dbReference type="AlphaFoldDB" id="A0A6L2L148"/>
<accession>A0A6L2L148</accession>
<gene>
    <name evidence="3" type="ORF">Tci_026515</name>
</gene>
<dbReference type="InterPro" id="IPR036875">
    <property type="entry name" value="Znf_CCHC_sf"/>
</dbReference>
<evidence type="ECO:0000259" key="2">
    <source>
        <dbReference type="PROSITE" id="PS50158"/>
    </source>
</evidence>
<name>A0A6L2L148_TANCI</name>
<comment type="caution">
    <text evidence="3">The sequence shown here is derived from an EMBL/GenBank/DDBJ whole genome shotgun (WGS) entry which is preliminary data.</text>
</comment>
<proteinExistence type="predicted"/>
<dbReference type="GO" id="GO:0008270">
    <property type="term" value="F:zinc ion binding"/>
    <property type="evidence" value="ECO:0007669"/>
    <property type="project" value="UniProtKB-KW"/>
</dbReference>
<keyword evidence="1" id="KW-0863">Zinc-finger</keyword>
<dbReference type="Pfam" id="PF14223">
    <property type="entry name" value="Retrotran_gag_2"/>
    <property type="match status" value="1"/>
</dbReference>
<dbReference type="InterPro" id="IPR001878">
    <property type="entry name" value="Znf_CCHC"/>
</dbReference>
<organism evidence="3">
    <name type="scientific">Tanacetum cinerariifolium</name>
    <name type="common">Dalmatian daisy</name>
    <name type="synonym">Chrysanthemum cinerariifolium</name>
    <dbReference type="NCBI Taxonomy" id="118510"/>
    <lineage>
        <taxon>Eukaryota</taxon>
        <taxon>Viridiplantae</taxon>
        <taxon>Streptophyta</taxon>
        <taxon>Embryophyta</taxon>
        <taxon>Tracheophyta</taxon>
        <taxon>Spermatophyta</taxon>
        <taxon>Magnoliopsida</taxon>
        <taxon>eudicotyledons</taxon>
        <taxon>Gunneridae</taxon>
        <taxon>Pentapetalae</taxon>
        <taxon>asterids</taxon>
        <taxon>campanulids</taxon>
        <taxon>Asterales</taxon>
        <taxon>Asteraceae</taxon>
        <taxon>Asteroideae</taxon>
        <taxon>Anthemideae</taxon>
        <taxon>Anthemidinae</taxon>
        <taxon>Tanacetum</taxon>
    </lineage>
</organism>
<feature type="domain" description="CCHC-type" evidence="2">
    <location>
        <begin position="176"/>
        <end position="191"/>
    </location>
</feature>
<keyword evidence="1" id="KW-0479">Metal-binding</keyword>
<evidence type="ECO:0000313" key="3">
    <source>
        <dbReference type="EMBL" id="GEU54537.1"/>
    </source>
</evidence>
<dbReference type="Pfam" id="PF00098">
    <property type="entry name" value="zf-CCHC"/>
    <property type="match status" value="1"/>
</dbReference>
<dbReference type="Gene3D" id="4.10.60.10">
    <property type="entry name" value="Zinc finger, CCHC-type"/>
    <property type="match status" value="1"/>
</dbReference>
<sequence length="334" mass="37993">MRIEHYFLMMDYALWEVIVNGDSPPPKRSVDGVEQIYPSTTAEEKLARKNELKARGTLLMALPNKHQLKSISYKNAKSLIEAIKKRFGGNKESKKTQNTLLKKQYENLNGSSSEGLDQTYDRLQKLISQLEILEKIDLKWQMAMLTMRAKRFLKKTGRKVGANGFETIGFDKTKLKCYNCHKRGHFVRECRAPREDMNREPAEDGPTNFAFTVYTSSVPPPYTGNFMPPKPDLILADVDEYVVSESVTSVPAVVTNEAKTRDLKGGKITGKGKINIGKLDFEDVYFVKELKFNLVSVLQMCNKKNSVFFTNTECVVLSLDFKPLDESQVLLRVL</sequence>
<evidence type="ECO:0000256" key="1">
    <source>
        <dbReference type="PROSITE-ProRule" id="PRU00047"/>
    </source>
</evidence>
<dbReference type="EMBL" id="BKCJ010003347">
    <property type="protein sequence ID" value="GEU54537.1"/>
    <property type="molecule type" value="Genomic_DNA"/>
</dbReference>
<keyword evidence="1" id="KW-0862">Zinc</keyword>
<dbReference type="GO" id="GO:0003676">
    <property type="term" value="F:nucleic acid binding"/>
    <property type="evidence" value="ECO:0007669"/>
    <property type="project" value="InterPro"/>
</dbReference>
<dbReference type="PROSITE" id="PS50158">
    <property type="entry name" value="ZF_CCHC"/>
    <property type="match status" value="1"/>
</dbReference>